<accession>A0ABQ4ZLL1</accession>
<keyword evidence="1" id="KW-0511">Multifunctional enzyme</keyword>
<keyword evidence="3" id="KW-0808">Transferase</keyword>
<evidence type="ECO:0000256" key="1">
    <source>
        <dbReference type="ARBA" id="ARBA00023268"/>
    </source>
</evidence>
<dbReference type="Gene3D" id="3.10.10.10">
    <property type="entry name" value="HIV Type 1 Reverse Transcriptase, subunit A, domain 1"/>
    <property type="match status" value="1"/>
</dbReference>
<organism evidence="3 4">
    <name type="scientific">Tanacetum coccineum</name>
    <dbReference type="NCBI Taxonomy" id="301880"/>
    <lineage>
        <taxon>Eukaryota</taxon>
        <taxon>Viridiplantae</taxon>
        <taxon>Streptophyta</taxon>
        <taxon>Embryophyta</taxon>
        <taxon>Tracheophyta</taxon>
        <taxon>Spermatophyta</taxon>
        <taxon>Magnoliopsida</taxon>
        <taxon>eudicotyledons</taxon>
        <taxon>Gunneridae</taxon>
        <taxon>Pentapetalae</taxon>
        <taxon>asterids</taxon>
        <taxon>campanulids</taxon>
        <taxon>Asterales</taxon>
        <taxon>Asteraceae</taxon>
        <taxon>Asteroideae</taxon>
        <taxon>Anthemideae</taxon>
        <taxon>Anthemidinae</taxon>
        <taxon>Tanacetum</taxon>
    </lineage>
</organism>
<dbReference type="InterPro" id="IPR036397">
    <property type="entry name" value="RNaseH_sf"/>
</dbReference>
<dbReference type="Gene3D" id="3.30.420.10">
    <property type="entry name" value="Ribonuclease H-like superfamily/Ribonuclease H"/>
    <property type="match status" value="1"/>
</dbReference>
<gene>
    <name evidence="3" type="ORF">Tco_0773759</name>
</gene>
<dbReference type="PROSITE" id="PS50994">
    <property type="entry name" value="INTEGRASE"/>
    <property type="match status" value="1"/>
</dbReference>
<dbReference type="InterPro" id="IPR000477">
    <property type="entry name" value="RT_dom"/>
</dbReference>
<reference evidence="3" key="2">
    <citation type="submission" date="2022-01" db="EMBL/GenBank/DDBJ databases">
        <authorList>
            <person name="Yamashiro T."/>
            <person name="Shiraishi A."/>
            <person name="Satake H."/>
            <person name="Nakayama K."/>
        </authorList>
    </citation>
    <scope>NUCLEOTIDE SEQUENCE</scope>
</reference>
<dbReference type="InterPro" id="IPR043502">
    <property type="entry name" value="DNA/RNA_pol_sf"/>
</dbReference>
<evidence type="ECO:0000259" key="2">
    <source>
        <dbReference type="PROSITE" id="PS50994"/>
    </source>
</evidence>
<dbReference type="GO" id="GO:0003964">
    <property type="term" value="F:RNA-directed DNA polymerase activity"/>
    <property type="evidence" value="ECO:0007669"/>
    <property type="project" value="UniProtKB-KW"/>
</dbReference>
<dbReference type="InterPro" id="IPR050951">
    <property type="entry name" value="Retrovirus_Pol_polyprotein"/>
</dbReference>
<evidence type="ECO:0000313" key="3">
    <source>
        <dbReference type="EMBL" id="GJS91123.1"/>
    </source>
</evidence>
<dbReference type="Pfam" id="PF17919">
    <property type="entry name" value="RT_RNaseH_2"/>
    <property type="match status" value="1"/>
</dbReference>
<feature type="domain" description="Integrase catalytic" evidence="2">
    <location>
        <begin position="343"/>
        <end position="428"/>
    </location>
</feature>
<dbReference type="Proteomes" id="UP001151760">
    <property type="component" value="Unassembled WGS sequence"/>
</dbReference>
<name>A0ABQ4ZLL1_9ASTR</name>
<protein>
    <submittedName>
        <fullName evidence="3">Reverse transcriptase domain-containing protein</fullName>
    </submittedName>
</protein>
<sequence>MDDLFDQLQGSSVYSKIDLRSGYHQLRVQEEDIPKTAFRTRYGHYEFQVMPFGLTNTPAVFMDLMNRGIHVDPAKIKNIKNWAAPTTLTKIRQFLGLAGYYRRLPLTKLTQKNVKFSWDEEEAFQLLKEKLCSTPILALPDGSEDFVVYCDASHQVYTDHKSLQHILDQKELNMRQRRWIELLSDYDYEIHYHPGKANVVADALSRKERLKPLRVRSLGMMIISPLPSQILEAQTEAVKEENVKNENLYGMIEKKFQKRPDGTLCFEGRSWIPLYGGVRDLIMHESHKSKYSIHPGSNKMYHDLKELYWWPNMKADIATYISKCLTCSKIKVECQKPSGLLQQPEIPVWKWERITMDFVTKLPKTPSGYDVIWVIVDRLTKSAHFIPIRETYIMDKLTKLYIKEIVSKHGVPISIISDIDSKFTSNFW</sequence>
<dbReference type="InterPro" id="IPR001584">
    <property type="entry name" value="Integrase_cat-core"/>
</dbReference>
<dbReference type="Pfam" id="PF17921">
    <property type="entry name" value="Integrase_H2C2"/>
    <property type="match status" value="1"/>
</dbReference>
<dbReference type="EMBL" id="BQNB010011480">
    <property type="protein sequence ID" value="GJS91123.1"/>
    <property type="molecule type" value="Genomic_DNA"/>
</dbReference>
<dbReference type="InterPro" id="IPR012337">
    <property type="entry name" value="RNaseH-like_sf"/>
</dbReference>
<dbReference type="PANTHER" id="PTHR37984">
    <property type="entry name" value="PROTEIN CBG26694"/>
    <property type="match status" value="1"/>
</dbReference>
<proteinExistence type="predicted"/>
<dbReference type="Gene3D" id="1.10.340.70">
    <property type="match status" value="1"/>
</dbReference>
<evidence type="ECO:0000313" key="4">
    <source>
        <dbReference type="Proteomes" id="UP001151760"/>
    </source>
</evidence>
<keyword evidence="3" id="KW-0695">RNA-directed DNA polymerase</keyword>
<dbReference type="Gene3D" id="3.30.70.270">
    <property type="match status" value="2"/>
</dbReference>
<dbReference type="CDD" id="cd09274">
    <property type="entry name" value="RNase_HI_RT_Ty3"/>
    <property type="match status" value="1"/>
</dbReference>
<dbReference type="InterPro" id="IPR041588">
    <property type="entry name" value="Integrase_H2C2"/>
</dbReference>
<dbReference type="Pfam" id="PF00078">
    <property type="entry name" value="RVT_1"/>
    <property type="match status" value="1"/>
</dbReference>
<comment type="caution">
    <text evidence="3">The sequence shown here is derived from an EMBL/GenBank/DDBJ whole genome shotgun (WGS) entry which is preliminary data.</text>
</comment>
<keyword evidence="4" id="KW-1185">Reference proteome</keyword>
<dbReference type="CDD" id="cd01647">
    <property type="entry name" value="RT_LTR"/>
    <property type="match status" value="1"/>
</dbReference>
<dbReference type="SUPFAM" id="SSF56672">
    <property type="entry name" value="DNA/RNA polymerases"/>
    <property type="match status" value="1"/>
</dbReference>
<dbReference type="InterPro" id="IPR041577">
    <property type="entry name" value="RT_RNaseH_2"/>
</dbReference>
<dbReference type="PANTHER" id="PTHR37984:SF5">
    <property type="entry name" value="PROTEIN NYNRIN-LIKE"/>
    <property type="match status" value="1"/>
</dbReference>
<keyword evidence="3" id="KW-0548">Nucleotidyltransferase</keyword>
<reference evidence="3" key="1">
    <citation type="journal article" date="2022" name="Int. J. Mol. Sci.">
        <title>Draft Genome of Tanacetum Coccineum: Genomic Comparison of Closely Related Tanacetum-Family Plants.</title>
        <authorList>
            <person name="Yamashiro T."/>
            <person name="Shiraishi A."/>
            <person name="Nakayama K."/>
            <person name="Satake H."/>
        </authorList>
    </citation>
    <scope>NUCLEOTIDE SEQUENCE</scope>
</reference>
<dbReference type="InterPro" id="IPR043128">
    <property type="entry name" value="Rev_trsase/Diguanyl_cyclase"/>
</dbReference>
<dbReference type="SUPFAM" id="SSF53098">
    <property type="entry name" value="Ribonuclease H-like"/>
    <property type="match status" value="1"/>
</dbReference>